<feature type="domain" description="CobQ/CobB/MinD/ParA nucleotide binding" evidence="1">
    <location>
        <begin position="10"/>
        <end position="217"/>
    </location>
</feature>
<dbReference type="InterPro" id="IPR027417">
    <property type="entry name" value="P-loop_NTPase"/>
</dbReference>
<dbReference type="GO" id="GO:0009898">
    <property type="term" value="C:cytoplasmic side of plasma membrane"/>
    <property type="evidence" value="ECO:0007669"/>
    <property type="project" value="TreeGrafter"/>
</dbReference>
<dbReference type="EMBL" id="FMYW01000001">
    <property type="protein sequence ID" value="SDC00597.1"/>
    <property type="molecule type" value="Genomic_DNA"/>
</dbReference>
<dbReference type="OrthoDB" id="9794577at2"/>
<dbReference type="InterPro" id="IPR050625">
    <property type="entry name" value="ParA/MinD_ATPase"/>
</dbReference>
<proteinExistence type="predicted"/>
<dbReference type="GO" id="GO:0016887">
    <property type="term" value="F:ATP hydrolysis activity"/>
    <property type="evidence" value="ECO:0007669"/>
    <property type="project" value="TreeGrafter"/>
</dbReference>
<dbReference type="RefSeq" id="WP_093729145.1">
    <property type="nucleotide sequence ID" value="NZ_FMYW01000001.1"/>
</dbReference>
<dbReference type="Pfam" id="PF01656">
    <property type="entry name" value="CbiA"/>
    <property type="match status" value="1"/>
</dbReference>
<dbReference type="AlphaFoldDB" id="A0A1G6I232"/>
<dbReference type="GO" id="GO:0051782">
    <property type="term" value="P:negative regulation of cell division"/>
    <property type="evidence" value="ECO:0007669"/>
    <property type="project" value="TreeGrafter"/>
</dbReference>
<evidence type="ECO:0000313" key="2">
    <source>
        <dbReference type="EMBL" id="SDC00597.1"/>
    </source>
</evidence>
<dbReference type="GO" id="GO:0005829">
    <property type="term" value="C:cytosol"/>
    <property type="evidence" value="ECO:0007669"/>
    <property type="project" value="TreeGrafter"/>
</dbReference>
<name>A0A1G6I232_9FIRM</name>
<reference evidence="3" key="1">
    <citation type="submission" date="2016-10" db="EMBL/GenBank/DDBJ databases">
        <authorList>
            <person name="Varghese N."/>
            <person name="Submissions S."/>
        </authorList>
    </citation>
    <scope>NUCLEOTIDE SEQUENCE [LARGE SCALE GENOMIC DNA]</scope>
    <source>
        <strain evidence="3">DSM 11005</strain>
    </source>
</reference>
<gene>
    <name evidence="2" type="ORF">SAMN04487864_101401</name>
</gene>
<dbReference type="Proteomes" id="UP000198943">
    <property type="component" value="Unassembled WGS sequence"/>
</dbReference>
<dbReference type="PANTHER" id="PTHR43384:SF13">
    <property type="entry name" value="SLR0110 PROTEIN"/>
    <property type="match status" value="1"/>
</dbReference>
<protein>
    <submittedName>
        <fullName evidence="2">Pilus assembly protein CpaE</fullName>
    </submittedName>
</protein>
<keyword evidence="3" id="KW-1185">Reference proteome</keyword>
<dbReference type="Gene3D" id="3.40.50.300">
    <property type="entry name" value="P-loop containing nucleotide triphosphate hydrolases"/>
    <property type="match status" value="1"/>
</dbReference>
<evidence type="ECO:0000313" key="3">
    <source>
        <dbReference type="Proteomes" id="UP000198943"/>
    </source>
</evidence>
<dbReference type="GO" id="GO:0005524">
    <property type="term" value="F:ATP binding"/>
    <property type="evidence" value="ECO:0007669"/>
    <property type="project" value="TreeGrafter"/>
</dbReference>
<dbReference type="SUPFAM" id="SSF52540">
    <property type="entry name" value="P-loop containing nucleoside triphosphate hydrolases"/>
    <property type="match status" value="1"/>
</dbReference>
<evidence type="ECO:0000259" key="1">
    <source>
        <dbReference type="Pfam" id="PF01656"/>
    </source>
</evidence>
<accession>A0A1G6I232</accession>
<sequence length="272" mass="30553">MADARRGTVITVFSTASAVGKTLIGINMAAELAKQGFRVCLVDLDLQFGDVCNYLQLQPVYTLADAAKALEQEKENFNVQQFLTTYDRYDVPFGVMAAPLKLEEAYNLQTSDIRQIILQLQLKFDFVVIDTASTFSEVNLMAMELSTIISFMGIVDFIPTIKNMKSGSDTIRGLGYDTNKIRMILNRSNSKTRIDLQDVEQLLGEEFYHVLPNDFGTATRSIKTGCPLVLDTKPSPLKTELRNLVARYTGRPLEEVEEKSESNSSWFSKLFK</sequence>
<organism evidence="2 3">
    <name type="scientific">Succiniclasticum ruminis</name>
    <dbReference type="NCBI Taxonomy" id="40841"/>
    <lineage>
        <taxon>Bacteria</taxon>
        <taxon>Bacillati</taxon>
        <taxon>Bacillota</taxon>
        <taxon>Negativicutes</taxon>
        <taxon>Acidaminococcales</taxon>
        <taxon>Acidaminococcaceae</taxon>
        <taxon>Succiniclasticum</taxon>
    </lineage>
</organism>
<dbReference type="PANTHER" id="PTHR43384">
    <property type="entry name" value="SEPTUM SITE-DETERMINING PROTEIN MIND HOMOLOG, CHLOROPLASTIC-RELATED"/>
    <property type="match status" value="1"/>
</dbReference>
<dbReference type="InterPro" id="IPR002586">
    <property type="entry name" value="CobQ/CobB/MinD/ParA_Nub-bd_dom"/>
</dbReference>